<evidence type="ECO:0000256" key="2">
    <source>
        <dbReference type="ARBA" id="ARBA00023125"/>
    </source>
</evidence>
<dbReference type="PANTHER" id="PTHR43280">
    <property type="entry name" value="ARAC-FAMILY TRANSCRIPTIONAL REGULATOR"/>
    <property type="match status" value="1"/>
</dbReference>
<proteinExistence type="predicted"/>
<dbReference type="SUPFAM" id="SSF51215">
    <property type="entry name" value="Regulatory protein AraC"/>
    <property type="match status" value="1"/>
</dbReference>
<protein>
    <submittedName>
        <fullName evidence="5">AraC family transcriptional regulator</fullName>
    </submittedName>
</protein>
<evidence type="ECO:0000256" key="1">
    <source>
        <dbReference type="ARBA" id="ARBA00023015"/>
    </source>
</evidence>
<sequence>MGGSQNEVIRNCFKNLQMELIVARFSERVSPNWGRPLRKDGYNRFYLILGGEGRIQVGLQEYFPAPGQLYYLPADTPLSYGTVSPNTFTKYWCHFLAKVGSCHLSQLIEFPYFIPVKESDLPELVRLFERLVIAGQAENQMTSSLKTNGILYEIMSYYMDNAPSQTLRLTSSPSAFRTNEILRYIEDHLSESLTPKRLAGAFHYNPNYFCRYFKTLFHVSPNEYINKVRIEKAKWLLTHSNLSVEDIAGKIGLERFYFSNLFKKYTTVSPSEYRSLHHAGGSAGNRP</sequence>
<feature type="domain" description="HTH araC/xylS-type" evidence="4">
    <location>
        <begin position="179"/>
        <end position="276"/>
    </location>
</feature>
<dbReference type="InterPro" id="IPR037923">
    <property type="entry name" value="HTH-like"/>
</dbReference>
<name>A0ABT8VGE3_9BACL</name>
<dbReference type="InterPro" id="IPR003313">
    <property type="entry name" value="AraC-bd"/>
</dbReference>
<dbReference type="Pfam" id="PF02311">
    <property type="entry name" value="AraC_binding"/>
    <property type="match status" value="1"/>
</dbReference>
<gene>
    <name evidence="5" type="ORF">Q3C12_23770</name>
</gene>
<accession>A0ABT8VGE3</accession>
<dbReference type="PROSITE" id="PS01124">
    <property type="entry name" value="HTH_ARAC_FAMILY_2"/>
    <property type="match status" value="1"/>
</dbReference>
<keyword evidence="6" id="KW-1185">Reference proteome</keyword>
<dbReference type="Gene3D" id="1.10.10.60">
    <property type="entry name" value="Homeodomain-like"/>
    <property type="match status" value="2"/>
</dbReference>
<dbReference type="InterPro" id="IPR018060">
    <property type="entry name" value="HTH_AraC"/>
</dbReference>
<dbReference type="PANTHER" id="PTHR43280:SF28">
    <property type="entry name" value="HTH-TYPE TRANSCRIPTIONAL ACTIVATOR RHAS"/>
    <property type="match status" value="1"/>
</dbReference>
<organism evidence="5 6">
    <name type="scientific">Paenibacillus ehimensis</name>
    <dbReference type="NCBI Taxonomy" id="79264"/>
    <lineage>
        <taxon>Bacteria</taxon>
        <taxon>Bacillati</taxon>
        <taxon>Bacillota</taxon>
        <taxon>Bacilli</taxon>
        <taxon>Bacillales</taxon>
        <taxon>Paenibacillaceae</taxon>
        <taxon>Paenibacillus</taxon>
    </lineage>
</organism>
<keyword evidence="1" id="KW-0805">Transcription regulation</keyword>
<dbReference type="RefSeq" id="WP_302880284.1">
    <property type="nucleotide sequence ID" value="NZ_JAUMKJ010000034.1"/>
</dbReference>
<evidence type="ECO:0000313" key="6">
    <source>
        <dbReference type="Proteomes" id="UP001168883"/>
    </source>
</evidence>
<comment type="caution">
    <text evidence="5">The sequence shown here is derived from an EMBL/GenBank/DDBJ whole genome shotgun (WGS) entry which is preliminary data.</text>
</comment>
<dbReference type="InterPro" id="IPR009057">
    <property type="entry name" value="Homeodomain-like_sf"/>
</dbReference>
<dbReference type="SMART" id="SM00342">
    <property type="entry name" value="HTH_ARAC"/>
    <property type="match status" value="1"/>
</dbReference>
<evidence type="ECO:0000259" key="4">
    <source>
        <dbReference type="PROSITE" id="PS01124"/>
    </source>
</evidence>
<dbReference type="SUPFAM" id="SSF46689">
    <property type="entry name" value="Homeodomain-like"/>
    <property type="match status" value="2"/>
</dbReference>
<reference evidence="5" key="1">
    <citation type="submission" date="2023-07" db="EMBL/GenBank/DDBJ databases">
        <authorList>
            <person name="Aktuganov G."/>
            <person name="Boyko T."/>
            <person name="Delegan Y."/>
            <person name="Galimzianova N."/>
            <person name="Gilvanova E."/>
            <person name="Korobov V."/>
            <person name="Kuzmina L."/>
            <person name="Melentiev A."/>
            <person name="Milman P."/>
            <person name="Ryabova A."/>
            <person name="Stupak E."/>
            <person name="Yasakov T."/>
            <person name="Zharikova N."/>
            <person name="Zhurenko E."/>
        </authorList>
    </citation>
    <scope>NUCLEOTIDE SEQUENCE</scope>
    <source>
        <strain evidence="5">IB-739</strain>
    </source>
</reference>
<evidence type="ECO:0000313" key="5">
    <source>
        <dbReference type="EMBL" id="MDO3680033.1"/>
    </source>
</evidence>
<evidence type="ECO:0000256" key="3">
    <source>
        <dbReference type="ARBA" id="ARBA00023163"/>
    </source>
</evidence>
<dbReference type="Gene3D" id="2.60.120.280">
    <property type="entry name" value="Regulatory protein AraC"/>
    <property type="match status" value="1"/>
</dbReference>
<dbReference type="Pfam" id="PF12833">
    <property type="entry name" value="HTH_18"/>
    <property type="match status" value="1"/>
</dbReference>
<dbReference type="EMBL" id="JAUMKJ010000034">
    <property type="protein sequence ID" value="MDO3680033.1"/>
    <property type="molecule type" value="Genomic_DNA"/>
</dbReference>
<dbReference type="Proteomes" id="UP001168883">
    <property type="component" value="Unassembled WGS sequence"/>
</dbReference>
<keyword evidence="3" id="KW-0804">Transcription</keyword>
<keyword evidence="2" id="KW-0238">DNA-binding</keyword>